<reference evidence="2 3" key="1">
    <citation type="submission" date="2015-01" db="EMBL/GenBank/DDBJ databases">
        <title>Desulfovibrio sp. JC271 draft genome sequence.</title>
        <authorList>
            <person name="Shivani Y."/>
            <person name="Subhash Y."/>
            <person name="Sasikala C."/>
            <person name="Ramana C.V."/>
        </authorList>
    </citation>
    <scope>NUCLEOTIDE SEQUENCE [LARGE SCALE GENOMIC DNA]</scope>
    <source>
        <strain evidence="2 3">JC271</strain>
    </source>
</reference>
<keyword evidence="1" id="KW-0812">Transmembrane</keyword>
<keyword evidence="1" id="KW-1133">Transmembrane helix</keyword>
<comment type="caution">
    <text evidence="2">The sequence shown here is derived from an EMBL/GenBank/DDBJ whole genome shotgun (WGS) entry which is preliminary data.</text>
</comment>
<dbReference type="EMBL" id="JXMS01000028">
    <property type="protein sequence ID" value="OBQ46218.1"/>
    <property type="molecule type" value="Genomic_DNA"/>
</dbReference>
<evidence type="ECO:0000313" key="2">
    <source>
        <dbReference type="EMBL" id="OBQ46218.1"/>
    </source>
</evidence>
<keyword evidence="3" id="KW-1185">Reference proteome</keyword>
<proteinExistence type="predicted"/>
<feature type="transmembrane region" description="Helical" evidence="1">
    <location>
        <begin position="15"/>
        <end position="38"/>
    </location>
</feature>
<dbReference type="PATRIC" id="fig|1560234.3.peg.1824"/>
<protein>
    <submittedName>
        <fullName evidence="2">Uncharacterized protein</fullName>
    </submittedName>
</protein>
<evidence type="ECO:0000256" key="1">
    <source>
        <dbReference type="SAM" id="Phobius"/>
    </source>
</evidence>
<dbReference type="Proteomes" id="UP000091979">
    <property type="component" value="Unassembled WGS sequence"/>
</dbReference>
<dbReference type="OrthoDB" id="9554202at2"/>
<organism evidence="2 3">
    <name type="scientific">Halodesulfovibrio spirochaetisodalis</name>
    <dbReference type="NCBI Taxonomy" id="1560234"/>
    <lineage>
        <taxon>Bacteria</taxon>
        <taxon>Pseudomonadati</taxon>
        <taxon>Thermodesulfobacteriota</taxon>
        <taxon>Desulfovibrionia</taxon>
        <taxon>Desulfovibrionales</taxon>
        <taxon>Desulfovibrionaceae</taxon>
        <taxon>Halodesulfovibrio</taxon>
    </lineage>
</organism>
<name>A0A1B7XA46_9BACT</name>
<accession>A0A1B7XA46</accession>
<dbReference type="RefSeq" id="WP_066857324.1">
    <property type="nucleotide sequence ID" value="NZ_JXMS01000028.1"/>
</dbReference>
<gene>
    <name evidence="2" type="ORF">SP90_13550</name>
</gene>
<evidence type="ECO:0000313" key="3">
    <source>
        <dbReference type="Proteomes" id="UP000091979"/>
    </source>
</evidence>
<dbReference type="AlphaFoldDB" id="A0A1B7XA46"/>
<keyword evidence="1" id="KW-0472">Membrane</keyword>
<sequence length="107" mass="11969">MKKCPPSSFCLDKTINIPTILTILKSLAMVGVCAFAFYERIVDVEAQANTNAKAIRAIQTDMGAVNRLEQGVRSVQRSIEQQTKADDYQNRRIDDIYKLLTSMKAGK</sequence>